<dbReference type="EMBL" id="FMXM01000017">
    <property type="protein sequence ID" value="SDA92725.1"/>
    <property type="molecule type" value="Genomic_DNA"/>
</dbReference>
<protein>
    <submittedName>
        <fullName evidence="2">Uncharacterized protein</fullName>
    </submittedName>
</protein>
<reference evidence="2 3" key="1">
    <citation type="submission" date="2016-10" db="EMBL/GenBank/DDBJ databases">
        <authorList>
            <person name="de Groot N.N."/>
        </authorList>
    </citation>
    <scope>NUCLEOTIDE SEQUENCE [LARGE SCALE GENOMIC DNA]</scope>
    <source>
        <strain evidence="2 3">CGMCC 1.12097</strain>
    </source>
</reference>
<accession>A0A1G5ZDX0</accession>
<feature type="transmembrane region" description="Helical" evidence="1">
    <location>
        <begin position="95"/>
        <end position="114"/>
    </location>
</feature>
<dbReference type="AlphaFoldDB" id="A0A1G5ZDX0"/>
<organism evidence="2 3">
    <name type="scientific">Mesorhizobium qingshengii</name>
    <dbReference type="NCBI Taxonomy" id="1165689"/>
    <lineage>
        <taxon>Bacteria</taxon>
        <taxon>Pseudomonadati</taxon>
        <taxon>Pseudomonadota</taxon>
        <taxon>Alphaproteobacteria</taxon>
        <taxon>Hyphomicrobiales</taxon>
        <taxon>Phyllobacteriaceae</taxon>
        <taxon>Mesorhizobium</taxon>
    </lineage>
</organism>
<evidence type="ECO:0000313" key="2">
    <source>
        <dbReference type="EMBL" id="SDA92725.1"/>
    </source>
</evidence>
<keyword evidence="1" id="KW-1133">Transmembrane helix</keyword>
<feature type="transmembrane region" description="Helical" evidence="1">
    <location>
        <begin position="71"/>
        <end position="89"/>
    </location>
</feature>
<name>A0A1G5ZDX0_9HYPH</name>
<evidence type="ECO:0000313" key="3">
    <source>
        <dbReference type="Proteomes" id="UP000198588"/>
    </source>
</evidence>
<sequence>MYDTWVRIADNLVERVSGPMSLRLILQPTIATILAIRAGLKDAREGNPPYFWSVLTNPAHRAVMLRDGWKSIGKVFIAALVLDVAYQLIVERFVYPGEAIIVAIVLAILPYLILRGLVTRLARRG</sequence>
<dbReference type="OrthoDB" id="5519326at2"/>
<dbReference type="RefSeq" id="WP_091583133.1">
    <property type="nucleotide sequence ID" value="NZ_FMXM01000017.1"/>
</dbReference>
<evidence type="ECO:0000256" key="1">
    <source>
        <dbReference type="SAM" id="Phobius"/>
    </source>
</evidence>
<gene>
    <name evidence="2" type="ORF">SAMN02927914_04809</name>
</gene>
<keyword evidence="1" id="KW-0812">Transmembrane</keyword>
<dbReference type="Proteomes" id="UP000198588">
    <property type="component" value="Unassembled WGS sequence"/>
</dbReference>
<keyword evidence="1" id="KW-0472">Membrane</keyword>
<proteinExistence type="predicted"/>
<dbReference type="STRING" id="1165689.SAMN02927914_04809"/>